<protein>
    <recommendedName>
        <fullName evidence="4">Permease</fullName>
    </recommendedName>
</protein>
<dbReference type="PROSITE" id="PS51257">
    <property type="entry name" value="PROKAR_LIPOPROTEIN"/>
    <property type="match status" value="1"/>
</dbReference>
<gene>
    <name evidence="2" type="ORF">AN963_07455</name>
</gene>
<dbReference type="Proteomes" id="UP000051063">
    <property type="component" value="Unassembled WGS sequence"/>
</dbReference>
<evidence type="ECO:0000256" key="1">
    <source>
        <dbReference type="SAM" id="Phobius"/>
    </source>
</evidence>
<dbReference type="RefSeq" id="WP_055743871.1">
    <property type="nucleotide sequence ID" value="NZ_LJJB01000007.1"/>
</dbReference>
<organism evidence="2 3">
    <name type="scientific">Brevibacillus choshinensis</name>
    <dbReference type="NCBI Taxonomy" id="54911"/>
    <lineage>
        <taxon>Bacteria</taxon>
        <taxon>Bacillati</taxon>
        <taxon>Bacillota</taxon>
        <taxon>Bacilli</taxon>
        <taxon>Bacillales</taxon>
        <taxon>Paenibacillaceae</taxon>
        <taxon>Brevibacillus</taxon>
    </lineage>
</organism>
<accession>A0ABR5NDC8</accession>
<feature type="transmembrane region" description="Helical" evidence="1">
    <location>
        <begin position="55"/>
        <end position="73"/>
    </location>
</feature>
<feature type="transmembrane region" description="Helical" evidence="1">
    <location>
        <begin position="21"/>
        <end position="43"/>
    </location>
</feature>
<keyword evidence="1" id="KW-0812">Transmembrane</keyword>
<keyword evidence="1" id="KW-1133">Transmembrane helix</keyword>
<feature type="transmembrane region" description="Helical" evidence="1">
    <location>
        <begin position="82"/>
        <end position="103"/>
    </location>
</feature>
<feature type="transmembrane region" description="Helical" evidence="1">
    <location>
        <begin position="115"/>
        <end position="138"/>
    </location>
</feature>
<name>A0ABR5NDC8_BRECH</name>
<comment type="caution">
    <text evidence="2">The sequence shown here is derived from an EMBL/GenBank/DDBJ whole genome shotgun (WGS) entry which is preliminary data.</text>
</comment>
<sequence>MKQQEKSGANLMAEEAVIRKVLLMNAVSSGACGLLLLLFPGFIADWTGLENRLSLMGTGVFLLVVVAFLSWAATRSVVSPRVVLVFSILDFLWVIDSMLLLVGNGSAYTITLFGMWAIILVAAVVGVFAICEATYWWYNRPLESQKQHR</sequence>
<evidence type="ECO:0000313" key="3">
    <source>
        <dbReference type="Proteomes" id="UP000051063"/>
    </source>
</evidence>
<evidence type="ECO:0008006" key="4">
    <source>
        <dbReference type="Google" id="ProtNLM"/>
    </source>
</evidence>
<proteinExistence type="predicted"/>
<keyword evidence="3" id="KW-1185">Reference proteome</keyword>
<keyword evidence="1" id="KW-0472">Membrane</keyword>
<dbReference type="EMBL" id="LJJB01000007">
    <property type="protein sequence ID" value="KQL49563.1"/>
    <property type="molecule type" value="Genomic_DNA"/>
</dbReference>
<evidence type="ECO:0000313" key="2">
    <source>
        <dbReference type="EMBL" id="KQL49563.1"/>
    </source>
</evidence>
<reference evidence="2 3" key="1">
    <citation type="submission" date="2015-09" db="EMBL/GenBank/DDBJ databases">
        <title>Genome sequencing project for genomic taxonomy and phylogenomics of Bacillus-like bacteria.</title>
        <authorList>
            <person name="Liu B."/>
            <person name="Wang J."/>
            <person name="Zhu Y."/>
            <person name="Liu G."/>
            <person name="Chen Q."/>
            <person name="Chen Z."/>
            <person name="Lan J."/>
            <person name="Che J."/>
            <person name="Ge C."/>
            <person name="Shi H."/>
            <person name="Pan Z."/>
            <person name="Liu X."/>
        </authorList>
    </citation>
    <scope>NUCLEOTIDE SEQUENCE [LARGE SCALE GENOMIC DNA]</scope>
    <source>
        <strain evidence="2 3">DSM 8552</strain>
    </source>
</reference>